<accession>A0A450ZAP5</accession>
<dbReference type="GO" id="GO:0005829">
    <property type="term" value="C:cytosol"/>
    <property type="evidence" value="ECO:0007669"/>
    <property type="project" value="TreeGrafter"/>
</dbReference>
<dbReference type="InterPro" id="IPR003692">
    <property type="entry name" value="Hydantoinase_B"/>
</dbReference>
<dbReference type="InterPro" id="IPR002821">
    <property type="entry name" value="Hydantoinase_A"/>
</dbReference>
<evidence type="ECO:0000313" key="6">
    <source>
        <dbReference type="EMBL" id="VFK50870.1"/>
    </source>
</evidence>
<dbReference type="InterPro" id="IPR045079">
    <property type="entry name" value="Oxoprolinase-like"/>
</dbReference>
<comment type="similarity">
    <text evidence="1">Belongs to the oxoprolinase family.</text>
</comment>
<feature type="domain" description="Hydantoinase B/oxoprolinase" evidence="4">
    <location>
        <begin position="795"/>
        <end position="1301"/>
    </location>
</feature>
<dbReference type="PANTHER" id="PTHR11365:SF23">
    <property type="entry name" value="HYPOTHETICAL 5-OXOPROLINASE (EUROFUNG)-RELATED"/>
    <property type="match status" value="1"/>
</dbReference>
<feature type="region of interest" description="Disordered" evidence="2">
    <location>
        <begin position="685"/>
        <end position="710"/>
    </location>
</feature>
<dbReference type="EMBL" id="CAADFS010000121">
    <property type="protein sequence ID" value="VFK50870.1"/>
    <property type="molecule type" value="Genomic_DNA"/>
</dbReference>
<dbReference type="Pfam" id="PF05378">
    <property type="entry name" value="Hydant_A_N"/>
    <property type="match status" value="1"/>
</dbReference>
<organism evidence="6">
    <name type="scientific">Candidatus Kentrum sp. TC</name>
    <dbReference type="NCBI Taxonomy" id="2126339"/>
    <lineage>
        <taxon>Bacteria</taxon>
        <taxon>Pseudomonadati</taxon>
        <taxon>Pseudomonadota</taxon>
        <taxon>Gammaproteobacteria</taxon>
        <taxon>Candidatus Kentrum</taxon>
    </lineage>
</organism>
<evidence type="ECO:0000259" key="3">
    <source>
        <dbReference type="Pfam" id="PF01968"/>
    </source>
</evidence>
<dbReference type="Pfam" id="PF02538">
    <property type="entry name" value="Hydantoinase_B"/>
    <property type="match status" value="1"/>
</dbReference>
<dbReference type="GO" id="GO:0006749">
    <property type="term" value="P:glutathione metabolic process"/>
    <property type="evidence" value="ECO:0007669"/>
    <property type="project" value="TreeGrafter"/>
</dbReference>
<dbReference type="GO" id="GO:0017168">
    <property type="term" value="F:5-oxoprolinase (ATP-hydrolyzing) activity"/>
    <property type="evidence" value="ECO:0007669"/>
    <property type="project" value="TreeGrafter"/>
</dbReference>
<reference evidence="6" key="1">
    <citation type="submission" date="2019-02" db="EMBL/GenBank/DDBJ databases">
        <authorList>
            <person name="Gruber-Vodicka R. H."/>
            <person name="Seah K. B. B."/>
        </authorList>
    </citation>
    <scope>NUCLEOTIDE SEQUENCE</scope>
    <source>
        <strain evidence="6">BECK_BZ123</strain>
    </source>
</reference>
<proteinExistence type="inferred from homology"/>
<sequence length="1305" mass="140596">MTPNHWQFQIDRGGTFTDVVAIAPDGSLITHKLLSENPGRYDDAVIQGIREVILGASTTISGGCARLIHPTDRAFAATASSEDHPRKILPSDAGPLPPIASLKMGTTVATNALLERKGERTVLVITEGFGDALRIGYQERPSLFSHRIDLPSLLYERVIEARERVDAKGNVLLPLDADAVHRDLRAAFDAGFRAVAIVFLHGYRYTGHERAAAGIARDVGFPQVSVSHEVSPLVKLVGRGDTTVVDAYLSPILRRYVDAVVDRLPDTRLFFMQSNGGLTDAGCFRGRDSILSGPAGGVVGAVATAKRVGFDKIISFDMGGTSTDVAHYAGAFERAFETKVANVRMRVPILRIHTVAAGGGSIVRFQGGRYRVGPESAGANPGPACYRRGGPLTVTDCNVMVGKIAPRFFPAVFGAEGNLSIDEAVVRERFTVLAREIDAQGSETHATGDAPETASRRRLQEIADGFLRIAVQNMANAIKKISIERGYDVTRYTLCAFGAAGGQHACLVADALGMERILIHAHAGVLSAYGMGLADIRALRERSIEAPLNRQSITHLTSVFDALEAEARAELKGQGIDPDRIEIRRAVYLKYAGTDASLPVAFPHAAPTMIRQFEETHESAYGFLMTGREHIVEMVSLEAIGRADSNIEKSSFRPEGEILCFPNKISPFGRDDTLMIERKTRAGNKAGSAAFQDGAAGSAARQRGMHTTDTELDRSIRPLTRVELYTGGQTLSAPVHERRALPPGALIPGPAILVEPNATTIIEPDWRAEVTPQGDLLLTRRTPARRGAAIGTRADPVMLEVFNNLFMSVAEQMGAALVNTAYSVNIKERLDFSCALFDGRGNLVANAPHIPVHLGSMGDSVRAVLRARGDDLRPGDVIALNNPYNGGTHLPDVTVITPVFDASGTRPRFVVASRGHHADIGGATPGSMPPRSRNIHEEGILIDDFLLVRAGRFRENELRALLGAGDWPARNPDQNVADLEAQIAANEKGVRELHKMVDHYGPDVVQAYMSHVQDNAEAAVREALAGLQGGRFEYPFDDGTRIVVSIAIDKAARSAIIDFSGTSPQQPTNFNAPLAVCRAAVLYVFRTLVRDPIPLNEGCLRPLEIRAPKGSLLRPEYPAAVAAGNVETSQCITDALFGALGVMAAAQGTMNNFTFGNQRYQYFETLCGGAGAGPGFHDASAVHTHMTNSRLTDPEILEQRFPVLLERFAIRQGSGGAGRFRGGDGVVRRIRFLEPMSAAILSNRRKVPPFGMVGGEPGKTGRNWVERADGSRETLASTEEVRMEEGDVFVIETPGGGGWGKQESK</sequence>
<evidence type="ECO:0000259" key="4">
    <source>
        <dbReference type="Pfam" id="PF02538"/>
    </source>
</evidence>
<evidence type="ECO:0000256" key="1">
    <source>
        <dbReference type="ARBA" id="ARBA00010403"/>
    </source>
</evidence>
<gene>
    <name evidence="6" type="ORF">BECKTC1821D_GA0114238_11212</name>
</gene>
<name>A0A450ZAP5_9GAMM</name>
<feature type="compositionally biased region" description="Low complexity" evidence="2">
    <location>
        <begin position="686"/>
        <end position="700"/>
    </location>
</feature>
<dbReference type="Pfam" id="PF01968">
    <property type="entry name" value="Hydantoinase_A"/>
    <property type="match status" value="1"/>
</dbReference>
<protein>
    <submittedName>
        <fullName evidence="6">5-oxoprolinase (ATP-hydrolysing)</fullName>
    </submittedName>
</protein>
<dbReference type="PANTHER" id="PTHR11365">
    <property type="entry name" value="5-OXOPROLINASE RELATED"/>
    <property type="match status" value="1"/>
</dbReference>
<feature type="domain" description="Hydantoinase/oxoprolinase N-terminal" evidence="5">
    <location>
        <begin position="8"/>
        <end position="219"/>
    </location>
</feature>
<evidence type="ECO:0000256" key="2">
    <source>
        <dbReference type="SAM" id="MobiDB-lite"/>
    </source>
</evidence>
<feature type="domain" description="Hydantoinase A/oxoprolinase" evidence="3">
    <location>
        <begin position="239"/>
        <end position="538"/>
    </location>
</feature>
<dbReference type="InterPro" id="IPR008040">
    <property type="entry name" value="Hydant_A_N"/>
</dbReference>
<evidence type="ECO:0000259" key="5">
    <source>
        <dbReference type="Pfam" id="PF05378"/>
    </source>
</evidence>